<keyword evidence="3" id="KW-0238">DNA-binding</keyword>
<evidence type="ECO:0000256" key="5">
    <source>
        <dbReference type="SAM" id="MobiDB-lite"/>
    </source>
</evidence>
<dbReference type="InterPro" id="IPR001959">
    <property type="entry name" value="Transposase"/>
</dbReference>
<sequence length="439" mass="49769">MAGKQKSGAKGAGRAKDGVVPLNAWAEKPDAVEVWRTDVVRLFVDQRQEEKLLEVAGAVEQLVELENERRRRVYEETGRIDTSVIQAYRNPEYAEIKRVLGSVNFDETLRYVSEAWRSFGALLHAGERGELPAWLEPRPPRRLGRLLVFVRFDNYRVDAQSGTIELGYYNLRLKFRGGLRWWRQRVQQGRLVMAFDDVKRAWYGHIASRVVLKRSTASGLKCGIDMGQIHLVAAVLESGAALLYRGSVLKSDYHYLRKRVSELDKVGLLDEFDRAVWLEKRRALHHHLKQRRVKLIQGVAAHLATLLSRLGVAEVYIGYPRYIAQEKPCERNSAWPYWRVAREVARACENAGVAVFLVPEERTSSFCAYHGCGVVRGPRGLVRCPLGHTLHSDLNAALNILKQAGGRLPERVRVLSFTPTPSGVTERRRKAYSPAQKAG</sequence>
<protein>
    <submittedName>
        <fullName evidence="8">Transposase</fullName>
    </submittedName>
</protein>
<evidence type="ECO:0000256" key="4">
    <source>
        <dbReference type="ARBA" id="ARBA00023172"/>
    </source>
</evidence>
<comment type="caution">
    <text evidence="8">The sequence shown here is derived from an EMBL/GenBank/DDBJ whole genome shotgun (WGS) entry which is preliminary data.</text>
</comment>
<organism evidence="8">
    <name type="scientific">Thermofilum pendens</name>
    <dbReference type="NCBI Taxonomy" id="2269"/>
    <lineage>
        <taxon>Archaea</taxon>
        <taxon>Thermoproteota</taxon>
        <taxon>Thermoprotei</taxon>
        <taxon>Thermofilales</taxon>
        <taxon>Thermofilaceae</taxon>
        <taxon>Thermofilum</taxon>
    </lineage>
</organism>
<dbReference type="GO" id="GO:0006310">
    <property type="term" value="P:DNA recombination"/>
    <property type="evidence" value="ECO:0007669"/>
    <property type="project" value="UniProtKB-KW"/>
</dbReference>
<feature type="domain" description="Probable transposase IS891/IS1136/IS1341" evidence="6">
    <location>
        <begin position="215"/>
        <end position="321"/>
    </location>
</feature>
<dbReference type="Pfam" id="PF07282">
    <property type="entry name" value="Cas12f1-like_TNB"/>
    <property type="match status" value="1"/>
</dbReference>
<dbReference type="GO" id="GO:0032196">
    <property type="term" value="P:transposition"/>
    <property type="evidence" value="ECO:0007669"/>
    <property type="project" value="UniProtKB-KW"/>
</dbReference>
<evidence type="ECO:0000256" key="2">
    <source>
        <dbReference type="ARBA" id="ARBA00022578"/>
    </source>
</evidence>
<feature type="region of interest" description="Disordered" evidence="5">
    <location>
        <begin position="420"/>
        <end position="439"/>
    </location>
</feature>
<dbReference type="InterPro" id="IPR010095">
    <property type="entry name" value="Cas12f1-like_TNB"/>
</dbReference>
<keyword evidence="4" id="KW-0233">DNA recombination</keyword>
<feature type="domain" description="Cas12f1-like TNB" evidence="7">
    <location>
        <begin position="344"/>
        <end position="400"/>
    </location>
</feature>
<name>A0A7C3WWA4_THEPE</name>
<dbReference type="GO" id="GO:0003677">
    <property type="term" value="F:DNA binding"/>
    <property type="evidence" value="ECO:0007669"/>
    <property type="project" value="UniProtKB-KW"/>
</dbReference>
<dbReference type="Pfam" id="PF01385">
    <property type="entry name" value="OrfB_IS605"/>
    <property type="match status" value="1"/>
</dbReference>
<evidence type="ECO:0000256" key="3">
    <source>
        <dbReference type="ARBA" id="ARBA00023125"/>
    </source>
</evidence>
<dbReference type="EMBL" id="DTIB01000117">
    <property type="protein sequence ID" value="HGB25747.1"/>
    <property type="molecule type" value="Genomic_DNA"/>
</dbReference>
<evidence type="ECO:0000259" key="7">
    <source>
        <dbReference type="Pfam" id="PF07282"/>
    </source>
</evidence>
<evidence type="ECO:0000313" key="8">
    <source>
        <dbReference type="EMBL" id="HGB25747.1"/>
    </source>
</evidence>
<comment type="similarity">
    <text evidence="1">In the C-terminal section; belongs to the transposase 35 family.</text>
</comment>
<reference evidence="8" key="1">
    <citation type="journal article" date="2020" name="mSystems">
        <title>Genome- and Community-Level Interaction Insights into Carbon Utilization and Element Cycling Functions of Hydrothermarchaeota in Hydrothermal Sediment.</title>
        <authorList>
            <person name="Zhou Z."/>
            <person name="Liu Y."/>
            <person name="Xu W."/>
            <person name="Pan J."/>
            <person name="Luo Z.H."/>
            <person name="Li M."/>
        </authorList>
    </citation>
    <scope>NUCLEOTIDE SEQUENCE [LARGE SCALE GENOMIC DNA]</scope>
    <source>
        <strain evidence="8">SpSt-8</strain>
    </source>
</reference>
<gene>
    <name evidence="8" type="ORF">ENV88_06980</name>
</gene>
<accession>A0A7C3WWA4</accession>
<dbReference type="AlphaFoldDB" id="A0A7C3WWA4"/>
<proteinExistence type="inferred from homology"/>
<evidence type="ECO:0000259" key="6">
    <source>
        <dbReference type="Pfam" id="PF01385"/>
    </source>
</evidence>
<evidence type="ECO:0000256" key="1">
    <source>
        <dbReference type="ARBA" id="ARBA00008761"/>
    </source>
</evidence>
<keyword evidence="2" id="KW-0815">Transposition</keyword>